<dbReference type="Gene3D" id="2.30.240.10">
    <property type="entry name" value="At5g01610-like"/>
    <property type="match status" value="1"/>
</dbReference>
<dbReference type="InterPro" id="IPR007493">
    <property type="entry name" value="DUF538"/>
</dbReference>
<proteinExistence type="predicted"/>
<name>A0A9Q1KTB9_9CARY</name>
<reference evidence="1" key="1">
    <citation type="submission" date="2022-04" db="EMBL/GenBank/DDBJ databases">
        <title>Carnegiea gigantea Genome sequencing and assembly v2.</title>
        <authorList>
            <person name="Copetti D."/>
            <person name="Sanderson M.J."/>
            <person name="Burquez A."/>
            <person name="Wojciechowski M.F."/>
        </authorList>
    </citation>
    <scope>NUCLEOTIDE SEQUENCE</scope>
    <source>
        <strain evidence="1">SGP5-SGP5p</strain>
        <tissue evidence="1">Aerial part</tissue>
    </source>
</reference>
<evidence type="ECO:0000313" key="1">
    <source>
        <dbReference type="EMBL" id="KAJ8449047.1"/>
    </source>
</evidence>
<accession>A0A9Q1KTB9</accession>
<dbReference type="OrthoDB" id="754232at2759"/>
<comment type="caution">
    <text evidence="1">The sequence shown here is derived from an EMBL/GenBank/DDBJ whole genome shotgun (WGS) entry which is preliminary data.</text>
</comment>
<dbReference type="SUPFAM" id="SSF141562">
    <property type="entry name" value="At5g01610-like"/>
    <property type="match status" value="1"/>
</dbReference>
<dbReference type="AlphaFoldDB" id="A0A9Q1KTB9"/>
<protein>
    <submittedName>
        <fullName evidence="1">Uncharacterized protein</fullName>
    </submittedName>
</protein>
<evidence type="ECO:0000313" key="2">
    <source>
        <dbReference type="Proteomes" id="UP001153076"/>
    </source>
</evidence>
<dbReference type="PANTHER" id="PTHR31676:SF110">
    <property type="entry name" value="TRANSMEMBRANE PROTEIN"/>
    <property type="match status" value="1"/>
</dbReference>
<dbReference type="PANTHER" id="PTHR31676">
    <property type="entry name" value="T31J12.3 PROTEIN-RELATED"/>
    <property type="match status" value="1"/>
</dbReference>
<dbReference type="Pfam" id="PF04398">
    <property type="entry name" value="DUF538"/>
    <property type="match status" value="1"/>
</dbReference>
<dbReference type="EMBL" id="JAKOGI010000025">
    <property type="protein sequence ID" value="KAJ8449047.1"/>
    <property type="molecule type" value="Genomic_DNA"/>
</dbReference>
<keyword evidence="2" id="KW-1185">Reference proteome</keyword>
<dbReference type="FunFam" id="2.30.240.10:FF:000002">
    <property type="entry name" value="Uncharacterized protein At3g07460"/>
    <property type="match status" value="1"/>
</dbReference>
<dbReference type="Proteomes" id="UP001153076">
    <property type="component" value="Unassembled WGS sequence"/>
</dbReference>
<organism evidence="1 2">
    <name type="scientific">Carnegiea gigantea</name>
    <dbReference type="NCBI Taxonomy" id="171969"/>
    <lineage>
        <taxon>Eukaryota</taxon>
        <taxon>Viridiplantae</taxon>
        <taxon>Streptophyta</taxon>
        <taxon>Embryophyta</taxon>
        <taxon>Tracheophyta</taxon>
        <taxon>Spermatophyta</taxon>
        <taxon>Magnoliopsida</taxon>
        <taxon>eudicotyledons</taxon>
        <taxon>Gunneridae</taxon>
        <taxon>Pentapetalae</taxon>
        <taxon>Caryophyllales</taxon>
        <taxon>Cactineae</taxon>
        <taxon>Cactaceae</taxon>
        <taxon>Cactoideae</taxon>
        <taxon>Echinocereeae</taxon>
        <taxon>Carnegiea</taxon>
    </lineage>
</organism>
<sequence length="180" mass="20238">MGSHYRVSAIWVVILAMWAIETTSFGTWALSVSSIYDALKSHGLPMGLLPEGVNHFKLSDDGKFEAYLEQPCNAKFESEFHYDRNVSGELGVGYIRNLTGVSAQDLFLWFPVKGVRVDIPNSGIIYFDVGVVYKQFSASLFEKPRICDTSAHPNGLIKKLKRILQYPFTHGKKDARDDVM</sequence>
<dbReference type="InterPro" id="IPR036758">
    <property type="entry name" value="At5g01610-like"/>
</dbReference>
<gene>
    <name evidence="1" type="ORF">Cgig2_004102</name>
</gene>